<proteinExistence type="predicted"/>
<keyword evidence="1" id="KW-0436">Ligase</keyword>
<keyword evidence="3" id="KW-0067">ATP-binding</keyword>
<keyword evidence="6" id="KW-1185">Reference proteome</keyword>
<dbReference type="Proteomes" id="UP000067434">
    <property type="component" value="Chromosome"/>
</dbReference>
<dbReference type="STRING" id="1550241.MA03_04445"/>
<reference evidence="5 6" key="1">
    <citation type="journal article" date="2015" name="Stand. Genomic Sci.">
        <title>Complete genome sequence of and proposal of Thermofilum uzonense sp. nov. a novel hyperthermophilic crenarchaeon and emended description of the genus Thermofilum.</title>
        <authorList>
            <person name="Toshchakov S.V."/>
            <person name="Korzhenkov A.A."/>
            <person name="Samarov N.I."/>
            <person name="Mazunin I.O."/>
            <person name="Mozhey O.I."/>
            <person name="Shmyr I.S."/>
            <person name="Derbikova K.S."/>
            <person name="Taranov E.A."/>
            <person name="Dominova I.N."/>
            <person name="Bonch-Osmolovskaya E.A."/>
            <person name="Patrushev M.V."/>
            <person name="Podosokorskaya O.A."/>
            <person name="Kublanov I.V."/>
        </authorList>
    </citation>
    <scope>NUCLEOTIDE SEQUENCE [LARGE SCALE GENOMIC DNA]</scope>
    <source>
        <strain evidence="5 6">1807-2</strain>
    </source>
</reference>
<dbReference type="InterPro" id="IPR003142">
    <property type="entry name" value="BPL_C"/>
</dbReference>
<evidence type="ECO:0000256" key="2">
    <source>
        <dbReference type="ARBA" id="ARBA00022741"/>
    </source>
</evidence>
<name>A0A0F7FHB7_9CREN</name>
<dbReference type="GO" id="GO:0005737">
    <property type="term" value="C:cytoplasm"/>
    <property type="evidence" value="ECO:0007669"/>
    <property type="project" value="TreeGrafter"/>
</dbReference>
<dbReference type="PANTHER" id="PTHR12835">
    <property type="entry name" value="BIOTIN PROTEIN LIGASE"/>
    <property type="match status" value="1"/>
</dbReference>
<evidence type="ECO:0000259" key="4">
    <source>
        <dbReference type="PROSITE" id="PS51733"/>
    </source>
</evidence>
<organism evidence="5 6">
    <name type="scientific">Infirmifilum uzonense</name>
    <dbReference type="NCBI Taxonomy" id="1550241"/>
    <lineage>
        <taxon>Archaea</taxon>
        <taxon>Thermoproteota</taxon>
        <taxon>Thermoprotei</taxon>
        <taxon>Thermofilales</taxon>
        <taxon>Thermofilaceae</taxon>
        <taxon>Infirmifilum</taxon>
    </lineage>
</organism>
<protein>
    <recommendedName>
        <fullName evidence="4">BPL/LPL catalytic domain-containing protein</fullName>
    </recommendedName>
</protein>
<dbReference type="InterPro" id="IPR045864">
    <property type="entry name" value="aa-tRNA-synth_II/BPL/LPL"/>
</dbReference>
<dbReference type="Pfam" id="PF03099">
    <property type="entry name" value="BPL_LplA_LipB"/>
    <property type="match status" value="1"/>
</dbReference>
<dbReference type="RefSeq" id="WP_052884121.1">
    <property type="nucleotide sequence ID" value="NZ_JBNAVD010000015.1"/>
</dbReference>
<dbReference type="NCBIfam" id="TIGR00121">
    <property type="entry name" value="birA_ligase"/>
    <property type="match status" value="1"/>
</dbReference>
<dbReference type="AlphaFoldDB" id="A0A0F7FHB7"/>
<evidence type="ECO:0000256" key="3">
    <source>
        <dbReference type="ARBA" id="ARBA00022840"/>
    </source>
</evidence>
<dbReference type="PANTHER" id="PTHR12835:SF5">
    <property type="entry name" value="BIOTIN--PROTEIN LIGASE"/>
    <property type="match status" value="1"/>
</dbReference>
<dbReference type="CDD" id="cd16442">
    <property type="entry name" value="BPL"/>
    <property type="match status" value="1"/>
</dbReference>
<dbReference type="InterPro" id="IPR004143">
    <property type="entry name" value="BPL_LPL_catalytic"/>
</dbReference>
<dbReference type="KEGG" id="thf:MA03_04445"/>
<dbReference type="Gene3D" id="2.30.30.100">
    <property type="match status" value="1"/>
</dbReference>
<dbReference type="Gene3D" id="3.30.930.10">
    <property type="entry name" value="Bira Bifunctional Protein, Domain 2"/>
    <property type="match status" value="1"/>
</dbReference>
<dbReference type="EMBL" id="CP009961">
    <property type="protein sequence ID" value="AKG38680.1"/>
    <property type="molecule type" value="Genomic_DNA"/>
</dbReference>
<dbReference type="GO" id="GO:0004077">
    <property type="term" value="F:biotin--[biotin carboxyl-carrier protein] ligase activity"/>
    <property type="evidence" value="ECO:0007669"/>
    <property type="project" value="InterPro"/>
</dbReference>
<dbReference type="Pfam" id="PF02237">
    <property type="entry name" value="BPL_C"/>
    <property type="match status" value="1"/>
</dbReference>
<dbReference type="PROSITE" id="PS51733">
    <property type="entry name" value="BPL_LPL_CATALYTIC"/>
    <property type="match status" value="1"/>
</dbReference>
<dbReference type="GO" id="GO:0005524">
    <property type="term" value="F:ATP binding"/>
    <property type="evidence" value="ECO:0007669"/>
    <property type="project" value="UniProtKB-KW"/>
</dbReference>
<dbReference type="PATRIC" id="fig|1550241.5.peg.943"/>
<dbReference type="SUPFAM" id="SSF55681">
    <property type="entry name" value="Class II aaRS and biotin synthetases"/>
    <property type="match status" value="1"/>
</dbReference>
<evidence type="ECO:0000313" key="5">
    <source>
        <dbReference type="EMBL" id="AKG38680.1"/>
    </source>
</evidence>
<dbReference type="InterPro" id="IPR004408">
    <property type="entry name" value="Biotin_CoA_COase_ligase"/>
</dbReference>
<gene>
    <name evidence="5" type="ORF">MA03_04445</name>
</gene>
<dbReference type="HOGENOM" id="CLU_051096_3_1_2"/>
<accession>A0A0F7FHB7</accession>
<evidence type="ECO:0000256" key="1">
    <source>
        <dbReference type="ARBA" id="ARBA00022598"/>
    </source>
</evidence>
<feature type="domain" description="BPL/LPL catalytic" evidence="4">
    <location>
        <begin position="13"/>
        <end position="197"/>
    </location>
</feature>
<evidence type="ECO:0000313" key="6">
    <source>
        <dbReference type="Proteomes" id="UP000067434"/>
    </source>
</evidence>
<sequence>MNKGRDAMLNNLERSLPELLVNVWPGLKMFLFQRCEESSQELAKGLFNSSQPVLVVCREITSARGRLGRPWHAPNGGLWFSLAFKHGTANLGILSLAAGASVARAIQSVTGLRALVKWPNDILLDDRKVGGILLEAETLDSGFLVILGIGVNVNNEVPHDLISRAVSLKEYLARWVDPDKLLVEILSELYRAISLISDGEGARVLDEWRSLSATLGRDVRVEIEEGVEIVGKALDINEEGALLVESDGKLHVFYAGDVEHLRHL</sequence>
<dbReference type="SUPFAM" id="SSF50037">
    <property type="entry name" value="C-terminal domain of transcriptional repressors"/>
    <property type="match status" value="1"/>
</dbReference>
<keyword evidence="2" id="KW-0547">Nucleotide-binding</keyword>
<dbReference type="InterPro" id="IPR008988">
    <property type="entry name" value="Transcriptional_repressor_C"/>
</dbReference>